<name>A0A5B7G3H4_PORTR</name>
<accession>A0A5B7G3H4</accession>
<protein>
    <submittedName>
        <fullName evidence="1">Uncharacterized protein</fullName>
    </submittedName>
</protein>
<gene>
    <name evidence="1" type="ORF">E2C01_045570</name>
</gene>
<dbReference type="EMBL" id="VSRR010010365">
    <property type="protein sequence ID" value="MPC51718.1"/>
    <property type="molecule type" value="Genomic_DNA"/>
</dbReference>
<evidence type="ECO:0000313" key="2">
    <source>
        <dbReference type="Proteomes" id="UP000324222"/>
    </source>
</evidence>
<dbReference type="Proteomes" id="UP000324222">
    <property type="component" value="Unassembled WGS sequence"/>
</dbReference>
<comment type="caution">
    <text evidence="1">The sequence shown here is derived from an EMBL/GenBank/DDBJ whole genome shotgun (WGS) entry which is preliminary data.</text>
</comment>
<proteinExistence type="predicted"/>
<keyword evidence="2" id="KW-1185">Reference proteome</keyword>
<reference evidence="1 2" key="1">
    <citation type="submission" date="2019-05" db="EMBL/GenBank/DDBJ databases">
        <title>Another draft genome of Portunus trituberculatus and its Hox gene families provides insights of decapod evolution.</title>
        <authorList>
            <person name="Jeong J.-H."/>
            <person name="Song I."/>
            <person name="Kim S."/>
            <person name="Choi T."/>
            <person name="Kim D."/>
            <person name="Ryu S."/>
            <person name="Kim W."/>
        </authorList>
    </citation>
    <scope>NUCLEOTIDE SEQUENCE [LARGE SCALE GENOMIC DNA]</scope>
    <source>
        <tissue evidence="1">Muscle</tissue>
    </source>
</reference>
<dbReference type="AlphaFoldDB" id="A0A5B7G3H4"/>
<sequence>MLGGDMWRKGAAHTFTGLLKELHSLAQRGGGRQGGQDLYRRLAGLLERDPGLARLLGRRDVAVLVALLEREPRAWPWLGPAAAAALMADQGDEGRRAWLSEAQAALLARGAADNLLQGASPALAADLYLLRACVARPTVGDVVVVVNTARALLKQGEEQGWVGNGGPLLAALELLHEWRRPLVAALPGWGESLQRWLLLLAHEPRALPLLDSALLLLRDHLEEAPPQHAAPWLDTLLEATGAVHEAWRWAAAPALLVALSSATTSLTTTLLALVQALPHQLPPLQLRAALTPLFTLLDERGLPGTCQLPGDTLQAVTTAACRLMALAEPPLLLWAANSFQTPGRVLQAVEEALQGGEDPVVVEEARLVTAAVRALTPFSLRVLLLALRRLGEASAVGAGEAPLLAVVAEWFCAVVGSGLRLDPAACLLPPQGTPLLQVVEQHFRRQHAAPLLQVAAFALLGGDTAGPEARNFGESLAQEAERVQDAATRGACMLLAFLCCPRPVFMQTLSTRSPGQVQADVAACLHAAAPHPRYRELLAALATQIASLLPRGTHDDPPSHTLTH</sequence>
<evidence type="ECO:0000313" key="1">
    <source>
        <dbReference type="EMBL" id="MPC51718.1"/>
    </source>
</evidence>
<organism evidence="1 2">
    <name type="scientific">Portunus trituberculatus</name>
    <name type="common">Swimming crab</name>
    <name type="synonym">Neptunus trituberculatus</name>
    <dbReference type="NCBI Taxonomy" id="210409"/>
    <lineage>
        <taxon>Eukaryota</taxon>
        <taxon>Metazoa</taxon>
        <taxon>Ecdysozoa</taxon>
        <taxon>Arthropoda</taxon>
        <taxon>Crustacea</taxon>
        <taxon>Multicrustacea</taxon>
        <taxon>Malacostraca</taxon>
        <taxon>Eumalacostraca</taxon>
        <taxon>Eucarida</taxon>
        <taxon>Decapoda</taxon>
        <taxon>Pleocyemata</taxon>
        <taxon>Brachyura</taxon>
        <taxon>Eubrachyura</taxon>
        <taxon>Portunoidea</taxon>
        <taxon>Portunidae</taxon>
        <taxon>Portuninae</taxon>
        <taxon>Portunus</taxon>
    </lineage>
</organism>